<keyword evidence="1" id="KW-0472">Membrane</keyword>
<dbReference type="STRING" id="1111676.MHC_04430"/>
<dbReference type="HOGENOM" id="CLU_098620_0_0_14"/>
<organism evidence="2 3">
    <name type="scientific">Mycoplasma haemocanis (strain Illinois)</name>
    <dbReference type="NCBI Taxonomy" id="1111676"/>
    <lineage>
        <taxon>Bacteria</taxon>
        <taxon>Bacillati</taxon>
        <taxon>Mycoplasmatota</taxon>
        <taxon>Mollicutes</taxon>
        <taxon>Mycoplasmataceae</taxon>
        <taxon>Mycoplasma</taxon>
    </lineage>
</organism>
<dbReference type="KEGG" id="mhe:MHC_04430"/>
<dbReference type="EMBL" id="CP003199">
    <property type="protein sequence ID" value="AEW45742.1"/>
    <property type="molecule type" value="Genomic_DNA"/>
</dbReference>
<dbReference type="AlphaFoldDB" id="H6N7X0"/>
<evidence type="ECO:0000256" key="1">
    <source>
        <dbReference type="SAM" id="Phobius"/>
    </source>
</evidence>
<name>H6N7X0_MYCHN</name>
<gene>
    <name evidence="2" type="ordered locus">MHC_04430</name>
</gene>
<protein>
    <submittedName>
        <fullName evidence="2">Uncharacterized protein</fullName>
    </submittedName>
</protein>
<evidence type="ECO:0000313" key="2">
    <source>
        <dbReference type="EMBL" id="AEW45742.1"/>
    </source>
</evidence>
<dbReference type="OrthoDB" id="9824804at2"/>
<accession>H6N7X0</accession>
<dbReference type="Proteomes" id="UP000009135">
    <property type="component" value="Chromosome"/>
</dbReference>
<keyword evidence="1" id="KW-1133">Transmembrane helix</keyword>
<keyword evidence="3" id="KW-1185">Reference proteome</keyword>
<evidence type="ECO:0000313" key="3">
    <source>
        <dbReference type="Proteomes" id="UP000009135"/>
    </source>
</evidence>
<sequence length="230" mass="26340">MTLLSKGFIGVVGVASGTGVVAFGVYKLNSSEELKTISSLINSQRNKRKLIKSESGSEEAWKTAWQEYRKNFNNLDTNPFSLTWTKGDSPASENATQAFMDACEVQGTKKVKDSKSKDYELFLKYCARDTLMSDLVSENSKRKALVKKDSESEDANWKAVWEEYKKENKDKSNQKDHWKLNDWSTKHSENKVPVSFMERCDQELKRVYYDNEGDDYKKVISWCTETSPSS</sequence>
<feature type="transmembrane region" description="Helical" evidence="1">
    <location>
        <begin position="7"/>
        <end position="26"/>
    </location>
</feature>
<keyword evidence="1" id="KW-0812">Transmembrane</keyword>
<reference evidence="2 3" key="1">
    <citation type="journal article" date="2012" name="J. Bacteriol.">
        <title>Complete genome sequence of Mycoplasma haemocanis strain Illinois.</title>
        <authorList>
            <person name="do Nascimento N.C."/>
            <person name="Guimaraes A.M."/>
            <person name="Santos A.P."/>
            <person name="Sanmiguel P.J."/>
            <person name="Messick J.B."/>
        </authorList>
    </citation>
    <scope>NUCLEOTIDE SEQUENCE [LARGE SCALE GENOMIC DNA]</scope>
    <source>
        <strain evidence="2 3">Illinois</strain>
    </source>
</reference>
<proteinExistence type="predicted"/>